<name>A0A3Q0IY45_DIACI</name>
<dbReference type="AlphaFoldDB" id="A0A3Q0IY45"/>
<dbReference type="Proteomes" id="UP000079169">
    <property type="component" value="Unplaced"/>
</dbReference>
<feature type="region of interest" description="Disordered" evidence="1">
    <location>
        <begin position="13"/>
        <end position="56"/>
    </location>
</feature>
<evidence type="ECO:0000256" key="1">
    <source>
        <dbReference type="SAM" id="MobiDB-lite"/>
    </source>
</evidence>
<proteinExistence type="predicted"/>
<evidence type="ECO:0000313" key="3">
    <source>
        <dbReference type="RefSeq" id="XP_026679603.1"/>
    </source>
</evidence>
<feature type="compositionally biased region" description="Polar residues" evidence="1">
    <location>
        <begin position="13"/>
        <end position="34"/>
    </location>
</feature>
<reference evidence="3" key="1">
    <citation type="submission" date="2025-08" db="UniProtKB">
        <authorList>
            <consortium name="RefSeq"/>
        </authorList>
    </citation>
    <scope>IDENTIFICATION</scope>
</reference>
<dbReference type="PANTHER" id="PTHR47644:SF1">
    <property type="entry name" value="PDZ DOMAIN-CONTAINING PROTEIN"/>
    <property type="match status" value="1"/>
</dbReference>
<feature type="compositionally biased region" description="Polar residues" evidence="1">
    <location>
        <begin position="42"/>
        <end position="56"/>
    </location>
</feature>
<dbReference type="KEGG" id="dci:113467559"/>
<organism evidence="2 3">
    <name type="scientific">Diaphorina citri</name>
    <name type="common">Asian citrus psyllid</name>
    <dbReference type="NCBI Taxonomy" id="121845"/>
    <lineage>
        <taxon>Eukaryota</taxon>
        <taxon>Metazoa</taxon>
        <taxon>Ecdysozoa</taxon>
        <taxon>Arthropoda</taxon>
        <taxon>Hexapoda</taxon>
        <taxon>Insecta</taxon>
        <taxon>Pterygota</taxon>
        <taxon>Neoptera</taxon>
        <taxon>Paraneoptera</taxon>
        <taxon>Hemiptera</taxon>
        <taxon>Sternorrhyncha</taxon>
        <taxon>Psylloidea</taxon>
        <taxon>Psyllidae</taxon>
        <taxon>Diaphorininae</taxon>
        <taxon>Diaphorina</taxon>
    </lineage>
</organism>
<dbReference type="RefSeq" id="XP_026679603.1">
    <property type="nucleotide sequence ID" value="XM_026823802.1"/>
</dbReference>
<feature type="compositionally biased region" description="Acidic residues" evidence="1">
    <location>
        <begin position="100"/>
        <end position="109"/>
    </location>
</feature>
<feature type="region of interest" description="Disordered" evidence="1">
    <location>
        <begin position="93"/>
        <end position="134"/>
    </location>
</feature>
<keyword evidence="2" id="KW-1185">Reference proteome</keyword>
<accession>A0A3Q0IY45</accession>
<dbReference type="STRING" id="121845.A0A3Q0IY45"/>
<evidence type="ECO:0000313" key="2">
    <source>
        <dbReference type="Proteomes" id="UP000079169"/>
    </source>
</evidence>
<dbReference type="PaxDb" id="121845-A0A3Q0IY45"/>
<gene>
    <name evidence="3" type="primary">LOC113467559</name>
</gene>
<dbReference type="PANTHER" id="PTHR47644">
    <property type="entry name" value="AGAP008221-PA"/>
    <property type="match status" value="1"/>
</dbReference>
<sequence length="134" mass="14574">MMNLLWLQSFTSRQPPVSKPAQSPSVSCDSLNTRDVSDSHWNESQTTVLHDSDNNATGISCSDLSASLSPSAAVAAMTPGSRRRHLLQLQHMQRSSMDTEALDVEDLDLETDKVSPNFHPKASHSLSGRPDGNT</sequence>
<dbReference type="GeneID" id="113467559"/>
<protein>
    <submittedName>
        <fullName evidence="3">Uncharacterized protein LOC113467559</fullName>
    </submittedName>
</protein>